<evidence type="ECO:0000256" key="6">
    <source>
        <dbReference type="ARBA" id="ARBA00022723"/>
    </source>
</evidence>
<keyword evidence="4" id="KW-0808">Transferase</keyword>
<keyword evidence="3" id="KW-0489">Methyltransferase</keyword>
<protein>
    <recommendedName>
        <fullName evidence="13">SET domain-containing protein</fullName>
    </recommendedName>
</protein>
<dbReference type="Pfam" id="PF05033">
    <property type="entry name" value="Pre-SET"/>
    <property type="match status" value="1"/>
</dbReference>
<feature type="compositionally biased region" description="Polar residues" evidence="8">
    <location>
        <begin position="949"/>
        <end position="969"/>
    </location>
</feature>
<feature type="domain" description="Pre-SET" evidence="10">
    <location>
        <begin position="1153"/>
        <end position="1222"/>
    </location>
</feature>
<feature type="compositionally biased region" description="Low complexity" evidence="8">
    <location>
        <begin position="68"/>
        <end position="78"/>
    </location>
</feature>
<dbReference type="PANTHER" id="PTHR46223:SF3">
    <property type="entry name" value="HISTONE-LYSINE N-METHYLTRANSFERASE SET-23"/>
    <property type="match status" value="1"/>
</dbReference>
<dbReference type="PROSITE" id="PS50867">
    <property type="entry name" value="PRE_SET"/>
    <property type="match status" value="1"/>
</dbReference>
<sequence>MSTPSRGAGNFNNPISLDSSDDDKPARSQAGPSRIRSNPRGSSTTSTRRVSLPQPRGDLDLSLDDSGSDTAIPSSSSSSKRKSTRTTSNLLRNAIDLSDDRYITSSPHQWITQTTNEPGSWTNPVKLEPSAIRIMKSREDAPAPSGSWLNPAPFVLPNHSNPQSEAETQNQHEAGSWLNPTTFIPTSSSLPQPTTSDPQPTTSCPQPPNLAAAESWDLIQSSISGISTPGTSTPQSLVEPSGTWLNPATLVLPTSNLADVEPNIQRQEEEQGQLDDEEAEDPFFIDLTPFQQASQSKIQDDKWTDATAIIPSIGLPSQQPLPDASGDKPTSLVEASEDTQNSTFDKPESGVPLEPLPNVSHPPTPSPGLGSWSNPAPFGPTHNASLPRPHSPELGSWLNPAPFVPSSSFKRSPSPTELEREESRIRKGKMRKLDSPLTENLEAQAQVQVSVDVASSHLKEEPKKRKGPSWVTADQAVEKKASTHPAVLSPIRDKQDDIPQTTKAVPIEKDQVPMYETTSSVNVDMEIAAALQALEGFQTPVAEDSITPFDQTMDLFVKSNFPLRDAYARPLDVLTAQAEISALPIQAADPAADVMAPDLELVEADLPLPSTAAAASTEPIACVTRSNDDQDMVSAIQSPSALIAAQSEQVHLPDTSAEASEAPILQEIVPEGQIDEAPSKAKIVQDTSDEQLSLPRVEKPSTTAKVTPHISIVSIPQTPLSSDSQEVEAELNAILISPIADMSSLAVQEDVPEISSDQGLSGDTQLLLPEVIVEAESSANDSFSPVLPTGSPDSPPGAVFDTVLSTLRTDVDVKPTLPVLSLPAASFGTSLSHPIEIELDDDDLDCLTSDREDESSLLEGAEHEVQKARIGLDEVEIIAGPSDTGNRLTRHIRRSSSVLSIEEIKSDDFIPKANASRRGSRISHGTMTSSIIAASSSTIGQTLNYLRTRTQAKRNSPPLSISTTRTKSPSPKFEVVIPTRSKQAWRKIVENEGESDVEEMLDENSDGSPSSGPSNTVDMIEHNGYTLQSAFPISGDVSTPSDVVETHIHTMLNDTIPDPSPPLDRRSRANRTLNTSLIDEWNRKKPRLTQNPSLHRAVFEAYMAQCTSADEPQADEIRVVNDVDSEGAPPDFEFQYSNDMLYNPDVPDPELGLGCDCEGPCNPNSKTCSCVKRQEAYFYDLGMKGFAYDHLGRIKESTVSVWECGKNCGCPPECINRVIQRGRRKDTKIELFKTNWKGWGVRARAAISAGTFLGIYAGELISELDSEERGLLYAQIGRTYLFDCDGWQIANPPSGLHRIDPRLAELAELSAERARMADGEADDPSYVYSAYSVDAFHYGFTRYFNHSCDPNLAITQAYVKDFHPERPILVIFARRNVARNEELCISYKGIPDDEEIPIPVPQPKLTTRYAKQKKSKTSASAHVTGTTKGKVAAKDRCMCKTSRCDGRMFNYGG</sequence>
<dbReference type="Pfam" id="PF00856">
    <property type="entry name" value="SET"/>
    <property type="match status" value="1"/>
</dbReference>
<dbReference type="Gene3D" id="2.170.270.10">
    <property type="entry name" value="SET domain"/>
    <property type="match status" value="1"/>
</dbReference>
<evidence type="ECO:0000256" key="2">
    <source>
        <dbReference type="ARBA" id="ARBA00022454"/>
    </source>
</evidence>
<dbReference type="PANTHER" id="PTHR46223">
    <property type="entry name" value="HISTONE-LYSINE N-METHYLTRANSFERASE SUV39H"/>
    <property type="match status" value="1"/>
</dbReference>
<feature type="compositionally biased region" description="Low complexity" evidence="8">
    <location>
        <begin position="1006"/>
        <end position="1015"/>
    </location>
</feature>
<dbReference type="EMBL" id="CP141883">
    <property type="protein sequence ID" value="WRT65791.1"/>
    <property type="molecule type" value="Genomic_DNA"/>
</dbReference>
<name>A0ABZ1CVY7_9TREE</name>
<dbReference type="RefSeq" id="XP_062790531.1">
    <property type="nucleotide sequence ID" value="XM_062934480.1"/>
</dbReference>
<keyword evidence="6" id="KW-0479">Metal-binding</keyword>
<evidence type="ECO:0000313" key="11">
    <source>
        <dbReference type="EMBL" id="WRT65791.1"/>
    </source>
</evidence>
<dbReference type="SMART" id="SM00317">
    <property type="entry name" value="SET"/>
    <property type="match status" value="1"/>
</dbReference>
<keyword evidence="7" id="KW-0862">Zinc</keyword>
<feature type="compositionally biased region" description="Polar residues" evidence="8">
    <location>
        <begin position="158"/>
        <end position="184"/>
    </location>
</feature>
<keyword evidence="2" id="KW-0158">Chromosome</keyword>
<dbReference type="InterPro" id="IPR007728">
    <property type="entry name" value="Pre-SET_dom"/>
</dbReference>
<dbReference type="GeneID" id="87954871"/>
<dbReference type="InterPro" id="IPR046341">
    <property type="entry name" value="SET_dom_sf"/>
</dbReference>
<feature type="compositionally biased region" description="Polar residues" evidence="8">
    <location>
        <begin position="1"/>
        <end position="18"/>
    </location>
</feature>
<feature type="region of interest" description="Disordered" evidence="8">
    <location>
        <begin position="990"/>
        <end position="1017"/>
    </location>
</feature>
<dbReference type="InterPro" id="IPR001214">
    <property type="entry name" value="SET_dom"/>
</dbReference>
<comment type="subcellular location">
    <subcellularLocation>
        <location evidence="1">Chromosome</location>
    </subcellularLocation>
</comment>
<evidence type="ECO:0000313" key="12">
    <source>
        <dbReference type="Proteomes" id="UP001329825"/>
    </source>
</evidence>
<proteinExistence type="predicted"/>
<dbReference type="SMART" id="SM00468">
    <property type="entry name" value="PreSET"/>
    <property type="match status" value="1"/>
</dbReference>
<feature type="compositionally biased region" description="Acidic residues" evidence="8">
    <location>
        <begin position="991"/>
        <end position="1005"/>
    </location>
</feature>
<dbReference type="InterPro" id="IPR050973">
    <property type="entry name" value="H3K9_Histone-Lys_N-MTase"/>
</dbReference>
<evidence type="ECO:0000256" key="8">
    <source>
        <dbReference type="SAM" id="MobiDB-lite"/>
    </source>
</evidence>
<evidence type="ECO:0000259" key="10">
    <source>
        <dbReference type="PROSITE" id="PS50867"/>
    </source>
</evidence>
<accession>A0ABZ1CVY7</accession>
<gene>
    <name evidence="11" type="ORF">IL334_002740</name>
</gene>
<evidence type="ECO:0000256" key="4">
    <source>
        <dbReference type="ARBA" id="ARBA00022679"/>
    </source>
</evidence>
<dbReference type="SUPFAM" id="SSF82199">
    <property type="entry name" value="SET domain"/>
    <property type="match status" value="1"/>
</dbReference>
<feature type="compositionally biased region" description="Low complexity" evidence="8">
    <location>
        <begin position="36"/>
        <end position="51"/>
    </location>
</feature>
<evidence type="ECO:0000259" key="9">
    <source>
        <dbReference type="PROSITE" id="PS50280"/>
    </source>
</evidence>
<feature type="compositionally biased region" description="Polar residues" evidence="8">
    <location>
        <begin position="405"/>
        <end position="415"/>
    </location>
</feature>
<feature type="region of interest" description="Disordered" evidence="8">
    <location>
        <begin position="313"/>
        <end position="441"/>
    </location>
</feature>
<feature type="compositionally biased region" description="Low complexity" evidence="8">
    <location>
        <begin position="185"/>
        <end position="204"/>
    </location>
</feature>
<evidence type="ECO:0000256" key="1">
    <source>
        <dbReference type="ARBA" id="ARBA00004286"/>
    </source>
</evidence>
<feature type="region of interest" description="Disordered" evidence="8">
    <location>
        <begin position="158"/>
        <end position="210"/>
    </location>
</feature>
<evidence type="ECO:0000256" key="7">
    <source>
        <dbReference type="ARBA" id="ARBA00022833"/>
    </source>
</evidence>
<keyword evidence="5" id="KW-0949">S-adenosyl-L-methionine</keyword>
<organism evidence="11 12">
    <name type="scientific">Kwoniella shivajii</name>
    <dbReference type="NCBI Taxonomy" id="564305"/>
    <lineage>
        <taxon>Eukaryota</taxon>
        <taxon>Fungi</taxon>
        <taxon>Dikarya</taxon>
        <taxon>Basidiomycota</taxon>
        <taxon>Agaricomycotina</taxon>
        <taxon>Tremellomycetes</taxon>
        <taxon>Tremellales</taxon>
        <taxon>Cryptococcaceae</taxon>
        <taxon>Kwoniella</taxon>
    </lineage>
</organism>
<feature type="domain" description="SET" evidence="9">
    <location>
        <begin position="1227"/>
        <end position="1388"/>
    </location>
</feature>
<feature type="region of interest" description="Disordered" evidence="8">
    <location>
        <begin position="949"/>
        <end position="973"/>
    </location>
</feature>
<dbReference type="Proteomes" id="UP001329825">
    <property type="component" value="Chromosome 3"/>
</dbReference>
<dbReference type="PROSITE" id="PS50280">
    <property type="entry name" value="SET"/>
    <property type="match status" value="1"/>
</dbReference>
<feature type="region of interest" description="Disordered" evidence="8">
    <location>
        <begin position="1"/>
        <end position="97"/>
    </location>
</feature>
<keyword evidence="12" id="KW-1185">Reference proteome</keyword>
<evidence type="ECO:0000256" key="5">
    <source>
        <dbReference type="ARBA" id="ARBA00022691"/>
    </source>
</evidence>
<reference evidence="11 12" key="1">
    <citation type="submission" date="2024-01" db="EMBL/GenBank/DDBJ databases">
        <title>Comparative genomics of Cryptococcus and Kwoniella reveals pathogenesis evolution and contrasting modes of karyotype evolution via chromosome fusion or intercentromeric recombination.</title>
        <authorList>
            <person name="Coelho M.A."/>
            <person name="David-Palma M."/>
            <person name="Shea T."/>
            <person name="Bowers K."/>
            <person name="McGinley-Smith S."/>
            <person name="Mohammad A.W."/>
            <person name="Gnirke A."/>
            <person name="Yurkov A.M."/>
            <person name="Nowrousian M."/>
            <person name="Sun S."/>
            <person name="Cuomo C.A."/>
            <person name="Heitman J."/>
        </authorList>
    </citation>
    <scope>NUCLEOTIDE SEQUENCE [LARGE SCALE GENOMIC DNA]</scope>
    <source>
        <strain evidence="11">CBS 11374</strain>
    </source>
</reference>
<evidence type="ECO:0000256" key="3">
    <source>
        <dbReference type="ARBA" id="ARBA00022603"/>
    </source>
</evidence>
<evidence type="ECO:0008006" key="13">
    <source>
        <dbReference type="Google" id="ProtNLM"/>
    </source>
</evidence>